<evidence type="ECO:0000313" key="17">
    <source>
        <dbReference type="EMBL" id="OFV71173.1"/>
    </source>
</evidence>
<evidence type="ECO:0000256" key="10">
    <source>
        <dbReference type="ARBA" id="ARBA00023012"/>
    </source>
</evidence>
<keyword evidence="3" id="KW-0597">Phosphoprotein</keyword>
<comment type="caution">
    <text evidence="17">The sequence shown here is derived from an EMBL/GenBank/DDBJ whole genome shotgun (WGS) entry which is preliminary data.</text>
</comment>
<sequence length="945" mass="106942">MHWFKKSLIRRVGTIVIGFIIVAFAVYGIISVQMLSGFFETNSKEQISKDAQQIATEIDKFIEKNIIIVEQMKTNQDYQAITEALNTREEKRQHPLFNVITQELQAIKASDPNISLAYIGVTKSNDLISSTPEFDPKPDYDLNKRLWYMETLQSRGVTVTSPYIDIVTEKMVVSITTPILKNNNVIGAMGIDLQVTDISKLMSTYKVGKNGYTLLINKDGSIFYHPDDPEVFAAGGVNPFAYLDLYMSQITSGDSGVIEYQMENNAKYIAYVPTQSSNWIVVTVIPRSEVLAPLNQFIFSLFFISLVLLFMIALFIRRMTRLISEPIITISGAVETFSQGDQEINLPSTLYDREDELGILSRGLKMMSHRIIQYIEEVQTNNQALNQEIDKRQAVQSQLEMILELLSGTDEGIFILNAEFFCIYQNTAFSRMIGIPETEIPALNLSEKGILINQPLIDSLEMNPVWSGEIEYAQNSSETLFLFLRISKVKNDDTDYYIGNITNLTAHKQIEKDIYYLKYFDHLTKLNNKVFLDESGMELISGDGSAAGNHALILINIDDFRIINEAKGFDFGNKVLIALANRLKTLVSDQDVLARLGNDEFGILKAYVSSNEDLYEYIMDLSKELEKQISIHDEELIVDVSIGISLYPNDANHYGKLLKTAASALNNVKANKGRRFEFYDKDINSLSIQKYEMQNKLRNALSNQEFVLYYQPQVDMATNQILGLEALIRWNSSNGMVPPASFIPIAEESNLIIPLGEWVLENACEFGKKLQSLGYQIPIAVNLSMLQFKAPYIGELIQSILTRTQLPPELLELEITEGILMDNEDECEAILSEFHRMGIQVSIDDFGTGYSSLSYLKKFAVDKIKIDRSFIKGIPHYDNGTIAKVIIELASNFNLQVIAEGVETPEQIDFLLKNNCHIAQGFYYAKPLDEDRLLTFMAKTKRDMA</sequence>
<feature type="transmembrane region" description="Helical" evidence="12">
    <location>
        <begin position="297"/>
        <end position="316"/>
    </location>
</feature>
<dbReference type="CDD" id="cd01949">
    <property type="entry name" value="GGDEF"/>
    <property type="match status" value="1"/>
</dbReference>
<feature type="domain" description="EAL" evidence="14">
    <location>
        <begin position="690"/>
        <end position="941"/>
    </location>
</feature>
<evidence type="ECO:0000259" key="15">
    <source>
        <dbReference type="PROSITE" id="PS50885"/>
    </source>
</evidence>
<dbReference type="CDD" id="cd12912">
    <property type="entry name" value="PDC2_MCP_like"/>
    <property type="match status" value="1"/>
</dbReference>
<dbReference type="InterPro" id="IPR001633">
    <property type="entry name" value="EAL_dom"/>
</dbReference>
<evidence type="ECO:0000256" key="1">
    <source>
        <dbReference type="ARBA" id="ARBA00004651"/>
    </source>
</evidence>
<dbReference type="PROSITE" id="PS50885">
    <property type="entry name" value="HAMP"/>
    <property type="match status" value="1"/>
</dbReference>
<dbReference type="PROSITE" id="PS50887">
    <property type="entry name" value="GGDEF"/>
    <property type="match status" value="1"/>
</dbReference>
<dbReference type="Gene3D" id="3.30.450.20">
    <property type="entry name" value="PAS domain"/>
    <property type="match status" value="3"/>
</dbReference>
<dbReference type="InterPro" id="IPR035965">
    <property type="entry name" value="PAS-like_dom_sf"/>
</dbReference>
<dbReference type="InterPro" id="IPR035919">
    <property type="entry name" value="EAL_sf"/>
</dbReference>
<dbReference type="Proteomes" id="UP000176244">
    <property type="component" value="Unassembled WGS sequence"/>
</dbReference>
<dbReference type="Pfam" id="PF00563">
    <property type="entry name" value="EAL"/>
    <property type="match status" value="1"/>
</dbReference>
<keyword evidence="5 12" id="KW-0812">Transmembrane</keyword>
<evidence type="ECO:0000256" key="5">
    <source>
        <dbReference type="ARBA" id="ARBA00022692"/>
    </source>
</evidence>
<dbReference type="InterPro" id="IPR003660">
    <property type="entry name" value="HAMP_dom"/>
</dbReference>
<dbReference type="InterPro" id="IPR029787">
    <property type="entry name" value="Nucleotide_cyclase"/>
</dbReference>
<dbReference type="OrthoDB" id="9762141at2"/>
<evidence type="ECO:0000256" key="11">
    <source>
        <dbReference type="ARBA" id="ARBA00023136"/>
    </source>
</evidence>
<dbReference type="AlphaFoldDB" id="A0A1F2PIL3"/>
<feature type="domain" description="HAMP" evidence="15">
    <location>
        <begin position="321"/>
        <end position="376"/>
    </location>
</feature>
<dbReference type="Gene3D" id="1.10.8.500">
    <property type="entry name" value="HAMP domain in histidine kinase"/>
    <property type="match status" value="1"/>
</dbReference>
<dbReference type="InterPro" id="IPR043128">
    <property type="entry name" value="Rev_trsase/Diguanyl_cyclase"/>
</dbReference>
<keyword evidence="2" id="KW-1003">Cell membrane</keyword>
<name>A0A1F2PIL3_9FIRM</name>
<feature type="transmembrane region" description="Helical" evidence="12">
    <location>
        <begin position="12"/>
        <end position="39"/>
    </location>
</feature>
<feature type="domain" description="PAS" evidence="13">
    <location>
        <begin position="395"/>
        <end position="440"/>
    </location>
</feature>
<evidence type="ECO:0000259" key="14">
    <source>
        <dbReference type="PROSITE" id="PS50883"/>
    </source>
</evidence>
<dbReference type="SMART" id="SM00052">
    <property type="entry name" value="EAL"/>
    <property type="match status" value="1"/>
</dbReference>
<proteinExistence type="predicted"/>
<protein>
    <submittedName>
        <fullName evidence="17">Phytochrome-like protein cph2</fullName>
    </submittedName>
</protein>
<dbReference type="NCBIfam" id="TIGR00254">
    <property type="entry name" value="GGDEF"/>
    <property type="match status" value="1"/>
</dbReference>
<comment type="subcellular location">
    <subcellularLocation>
        <location evidence="1">Cell membrane</location>
        <topology evidence="1">Multi-pass membrane protein</topology>
    </subcellularLocation>
</comment>
<keyword evidence="4" id="KW-0808">Transferase</keyword>
<evidence type="ECO:0000256" key="3">
    <source>
        <dbReference type="ARBA" id="ARBA00022553"/>
    </source>
</evidence>
<evidence type="ECO:0000256" key="8">
    <source>
        <dbReference type="ARBA" id="ARBA00022840"/>
    </source>
</evidence>
<dbReference type="SMART" id="SM00304">
    <property type="entry name" value="HAMP"/>
    <property type="match status" value="1"/>
</dbReference>
<dbReference type="PANTHER" id="PTHR44757:SF2">
    <property type="entry name" value="BIOFILM ARCHITECTURE MAINTENANCE PROTEIN MBAA"/>
    <property type="match status" value="1"/>
</dbReference>
<dbReference type="PROSITE" id="PS50112">
    <property type="entry name" value="PAS"/>
    <property type="match status" value="1"/>
</dbReference>
<dbReference type="SUPFAM" id="SSF141868">
    <property type="entry name" value="EAL domain-like"/>
    <property type="match status" value="1"/>
</dbReference>
<keyword evidence="8" id="KW-0067">ATP-binding</keyword>
<keyword evidence="9 12" id="KW-1133">Transmembrane helix</keyword>
<dbReference type="InterPro" id="IPR000014">
    <property type="entry name" value="PAS"/>
</dbReference>
<dbReference type="Gene3D" id="3.30.70.270">
    <property type="match status" value="1"/>
</dbReference>
<dbReference type="Pfam" id="PF00990">
    <property type="entry name" value="GGDEF"/>
    <property type="match status" value="1"/>
</dbReference>
<dbReference type="InterPro" id="IPR033479">
    <property type="entry name" value="dCache_1"/>
</dbReference>
<evidence type="ECO:0000313" key="18">
    <source>
        <dbReference type="Proteomes" id="UP000176244"/>
    </source>
</evidence>
<evidence type="ECO:0000259" key="16">
    <source>
        <dbReference type="PROSITE" id="PS50887"/>
    </source>
</evidence>
<dbReference type="GO" id="GO:0005524">
    <property type="term" value="F:ATP binding"/>
    <property type="evidence" value="ECO:0007669"/>
    <property type="project" value="UniProtKB-KW"/>
</dbReference>
<dbReference type="Gene3D" id="3.20.20.450">
    <property type="entry name" value="EAL domain"/>
    <property type="match status" value="1"/>
</dbReference>
<evidence type="ECO:0000256" key="12">
    <source>
        <dbReference type="SAM" id="Phobius"/>
    </source>
</evidence>
<dbReference type="STRING" id="52694.ACWI_12900"/>
<keyword evidence="10" id="KW-0902">Two-component regulatory system</keyword>
<feature type="domain" description="GGDEF" evidence="16">
    <location>
        <begin position="548"/>
        <end position="681"/>
    </location>
</feature>
<dbReference type="GO" id="GO:0000160">
    <property type="term" value="P:phosphorelay signal transduction system"/>
    <property type="evidence" value="ECO:0007669"/>
    <property type="project" value="UniProtKB-KW"/>
</dbReference>
<evidence type="ECO:0000259" key="13">
    <source>
        <dbReference type="PROSITE" id="PS50112"/>
    </source>
</evidence>
<accession>A0A1F2PIL3</accession>
<dbReference type="SMART" id="SM00267">
    <property type="entry name" value="GGDEF"/>
    <property type="match status" value="1"/>
</dbReference>
<dbReference type="PROSITE" id="PS50883">
    <property type="entry name" value="EAL"/>
    <property type="match status" value="1"/>
</dbReference>
<dbReference type="InterPro" id="IPR000160">
    <property type="entry name" value="GGDEF_dom"/>
</dbReference>
<keyword evidence="6" id="KW-0547">Nucleotide-binding</keyword>
<keyword evidence="11 12" id="KW-0472">Membrane</keyword>
<evidence type="ECO:0000256" key="7">
    <source>
        <dbReference type="ARBA" id="ARBA00022777"/>
    </source>
</evidence>
<dbReference type="GO" id="GO:0016301">
    <property type="term" value="F:kinase activity"/>
    <property type="evidence" value="ECO:0007669"/>
    <property type="project" value="UniProtKB-KW"/>
</dbReference>
<dbReference type="InterPro" id="IPR029151">
    <property type="entry name" value="Sensor-like_sf"/>
</dbReference>
<evidence type="ECO:0000256" key="4">
    <source>
        <dbReference type="ARBA" id="ARBA00022679"/>
    </source>
</evidence>
<dbReference type="CDD" id="cd01948">
    <property type="entry name" value="EAL"/>
    <property type="match status" value="1"/>
</dbReference>
<dbReference type="SUPFAM" id="SSF55785">
    <property type="entry name" value="PYP-like sensor domain (PAS domain)"/>
    <property type="match status" value="1"/>
</dbReference>
<gene>
    <name evidence="17" type="primary">cph2_3</name>
    <name evidence="17" type="ORF">ACWI_12900</name>
</gene>
<dbReference type="SUPFAM" id="SSF158472">
    <property type="entry name" value="HAMP domain-like"/>
    <property type="match status" value="1"/>
</dbReference>
<evidence type="ECO:0000256" key="6">
    <source>
        <dbReference type="ARBA" id="ARBA00022741"/>
    </source>
</evidence>
<dbReference type="GO" id="GO:0005886">
    <property type="term" value="C:plasma membrane"/>
    <property type="evidence" value="ECO:0007669"/>
    <property type="project" value="UniProtKB-SubCell"/>
</dbReference>
<dbReference type="InterPro" id="IPR052155">
    <property type="entry name" value="Biofilm_reg_signaling"/>
</dbReference>
<dbReference type="SUPFAM" id="SSF103190">
    <property type="entry name" value="Sensory domain-like"/>
    <property type="match status" value="1"/>
</dbReference>
<reference evidence="17 18" key="1">
    <citation type="submission" date="2015-09" db="EMBL/GenBank/DDBJ databases">
        <title>Genome sequence of Acetobacterium wieringae DSM 1911.</title>
        <authorList>
            <person name="Poehlein A."/>
            <person name="Bengelsdorf F.R."/>
            <person name="Schiel-Bengelsdorf B."/>
            <person name="Duerre P."/>
            <person name="Daniel R."/>
        </authorList>
    </citation>
    <scope>NUCLEOTIDE SEQUENCE [LARGE SCALE GENOMIC DNA]</scope>
    <source>
        <strain evidence="17 18">DSM 1911</strain>
    </source>
</reference>
<dbReference type="SUPFAM" id="SSF55073">
    <property type="entry name" value="Nucleotide cyclase"/>
    <property type="match status" value="1"/>
</dbReference>
<keyword evidence="7" id="KW-0418">Kinase</keyword>
<dbReference type="PANTHER" id="PTHR44757">
    <property type="entry name" value="DIGUANYLATE CYCLASE DGCP"/>
    <property type="match status" value="1"/>
</dbReference>
<dbReference type="CDD" id="cd12913">
    <property type="entry name" value="PDC1_MCP_like"/>
    <property type="match status" value="1"/>
</dbReference>
<evidence type="ECO:0000256" key="2">
    <source>
        <dbReference type="ARBA" id="ARBA00022475"/>
    </source>
</evidence>
<dbReference type="RefSeq" id="WP_070370622.1">
    <property type="nucleotide sequence ID" value="NZ_LKEU01000026.1"/>
</dbReference>
<evidence type="ECO:0000256" key="9">
    <source>
        <dbReference type="ARBA" id="ARBA00022989"/>
    </source>
</evidence>
<dbReference type="Pfam" id="PF02743">
    <property type="entry name" value="dCache_1"/>
    <property type="match status" value="1"/>
</dbReference>
<dbReference type="CDD" id="cd06225">
    <property type="entry name" value="HAMP"/>
    <property type="match status" value="1"/>
</dbReference>
<dbReference type="EMBL" id="LKEU01000026">
    <property type="protein sequence ID" value="OFV71173.1"/>
    <property type="molecule type" value="Genomic_DNA"/>
</dbReference>
<organism evidence="17 18">
    <name type="scientific">Acetobacterium wieringae</name>
    <dbReference type="NCBI Taxonomy" id="52694"/>
    <lineage>
        <taxon>Bacteria</taxon>
        <taxon>Bacillati</taxon>
        <taxon>Bacillota</taxon>
        <taxon>Clostridia</taxon>
        <taxon>Eubacteriales</taxon>
        <taxon>Eubacteriaceae</taxon>
        <taxon>Acetobacterium</taxon>
    </lineage>
</organism>